<reference evidence="1 2" key="1">
    <citation type="journal article" date="2018" name="Front. Plant Sci.">
        <title>Red Clover (Trifolium pratense) and Zigzag Clover (T. medium) - A Picture of Genomic Similarities and Differences.</title>
        <authorList>
            <person name="Dluhosova J."/>
            <person name="Istvanek J."/>
            <person name="Nedelnik J."/>
            <person name="Repkova J."/>
        </authorList>
    </citation>
    <scope>NUCLEOTIDE SEQUENCE [LARGE SCALE GENOMIC DNA]</scope>
    <source>
        <strain evidence="2">cv. 10/8</strain>
        <tissue evidence="1">Leaf</tissue>
    </source>
</reference>
<keyword evidence="2" id="KW-1185">Reference proteome</keyword>
<organism evidence="1 2">
    <name type="scientific">Trifolium medium</name>
    <dbReference type="NCBI Taxonomy" id="97028"/>
    <lineage>
        <taxon>Eukaryota</taxon>
        <taxon>Viridiplantae</taxon>
        <taxon>Streptophyta</taxon>
        <taxon>Embryophyta</taxon>
        <taxon>Tracheophyta</taxon>
        <taxon>Spermatophyta</taxon>
        <taxon>Magnoliopsida</taxon>
        <taxon>eudicotyledons</taxon>
        <taxon>Gunneridae</taxon>
        <taxon>Pentapetalae</taxon>
        <taxon>rosids</taxon>
        <taxon>fabids</taxon>
        <taxon>Fabales</taxon>
        <taxon>Fabaceae</taxon>
        <taxon>Papilionoideae</taxon>
        <taxon>50 kb inversion clade</taxon>
        <taxon>NPAAA clade</taxon>
        <taxon>Hologalegina</taxon>
        <taxon>IRL clade</taxon>
        <taxon>Trifolieae</taxon>
        <taxon>Trifolium</taxon>
    </lineage>
</organism>
<dbReference type="Proteomes" id="UP000265520">
    <property type="component" value="Unassembled WGS sequence"/>
</dbReference>
<protein>
    <submittedName>
        <fullName evidence="1">Uncharacterized protein</fullName>
    </submittedName>
</protein>
<comment type="caution">
    <text evidence="1">The sequence shown here is derived from an EMBL/GenBank/DDBJ whole genome shotgun (WGS) entry which is preliminary data.</text>
</comment>
<name>A0A392V918_9FABA</name>
<proteinExistence type="predicted"/>
<dbReference type="AlphaFoldDB" id="A0A392V918"/>
<evidence type="ECO:0000313" key="1">
    <source>
        <dbReference type="EMBL" id="MCI84764.1"/>
    </source>
</evidence>
<evidence type="ECO:0000313" key="2">
    <source>
        <dbReference type="Proteomes" id="UP000265520"/>
    </source>
</evidence>
<dbReference type="EMBL" id="LXQA011098901">
    <property type="protein sequence ID" value="MCI84764.1"/>
    <property type="molecule type" value="Genomic_DNA"/>
</dbReference>
<sequence>MNRAMKSPHEWGKAGYLTPALSATVFSQNLRVNPPGVVPIAVSLTVQDSAVSLC</sequence>
<accession>A0A392V918</accession>